<name>A0ABQ1E2Z8_9FIRM</name>
<sequence length="226" mass="25739">MRLVMDSDLRQRDRNIAKRITELDAIFKRLYEDNISDKLSDERFQKLSADYEKEERDLKGLTSSLRKEVELEESKSADGDRFLSVVERYTDIPELTPCILHEFVEKIIVHAASDLKGKNRTQEIDIYYKGIGVLEMSKVTASMKKRGNGTAEAIPFSLSSRCFLIGSCLAALFVLLYAFALLRQMQIQISTACANTANVHIAVDFINRIQNHVISRNILRYPDTAA</sequence>
<accession>A0ABQ1E2Z8</accession>
<keyword evidence="1" id="KW-1133">Transmembrane helix</keyword>
<proteinExistence type="predicted"/>
<keyword evidence="1" id="KW-0812">Transmembrane</keyword>
<dbReference type="EMBL" id="BLYJ01000043">
    <property type="protein sequence ID" value="GFO89339.1"/>
    <property type="molecule type" value="Genomic_DNA"/>
</dbReference>
<gene>
    <name evidence="3" type="ORF">BUFA31_25030</name>
</gene>
<evidence type="ECO:0000256" key="1">
    <source>
        <dbReference type="SAM" id="Phobius"/>
    </source>
</evidence>
<dbReference type="InterPro" id="IPR025378">
    <property type="entry name" value="DUF4368"/>
</dbReference>
<evidence type="ECO:0000313" key="4">
    <source>
        <dbReference type="Proteomes" id="UP000620147"/>
    </source>
</evidence>
<evidence type="ECO:0000259" key="2">
    <source>
        <dbReference type="Pfam" id="PF14287"/>
    </source>
</evidence>
<reference evidence="3 4" key="1">
    <citation type="submission" date="2020-06" db="EMBL/GenBank/DDBJ databases">
        <title>Characterization of fructooligosaccharide metabolism and fructooligosaccharide-degrading enzymes in human commensal butyrate producers.</title>
        <authorList>
            <person name="Tanno H."/>
            <person name="Fujii T."/>
            <person name="Hirano K."/>
            <person name="Maeno S."/>
            <person name="Tonozuka T."/>
            <person name="Sakamoto M."/>
            <person name="Ohkuma M."/>
            <person name="Tochio T."/>
            <person name="Endo A."/>
        </authorList>
    </citation>
    <scope>NUCLEOTIDE SEQUENCE [LARGE SCALE GENOMIC DNA]</scope>
    <source>
        <strain evidence="3 4">JCM 31056</strain>
    </source>
</reference>
<feature type="domain" description="DUF4368" evidence="2">
    <location>
        <begin position="72"/>
        <end position="134"/>
    </location>
</feature>
<keyword evidence="4" id="KW-1185">Reference proteome</keyword>
<keyword evidence="1" id="KW-0472">Membrane</keyword>
<evidence type="ECO:0000313" key="3">
    <source>
        <dbReference type="EMBL" id="GFO89339.1"/>
    </source>
</evidence>
<protein>
    <recommendedName>
        <fullName evidence="2">DUF4368 domain-containing protein</fullName>
    </recommendedName>
</protein>
<feature type="transmembrane region" description="Helical" evidence="1">
    <location>
        <begin position="163"/>
        <end position="182"/>
    </location>
</feature>
<comment type="caution">
    <text evidence="3">The sequence shown here is derived from an EMBL/GenBank/DDBJ whole genome shotgun (WGS) entry which is preliminary data.</text>
</comment>
<dbReference type="Pfam" id="PF14287">
    <property type="entry name" value="DUF4368"/>
    <property type="match status" value="1"/>
</dbReference>
<dbReference type="Proteomes" id="UP000620147">
    <property type="component" value="Unassembled WGS sequence"/>
</dbReference>
<organism evidence="3 4">
    <name type="scientific">Butyricicoccus faecihominis</name>
    <dbReference type="NCBI Taxonomy" id="1712515"/>
    <lineage>
        <taxon>Bacteria</taxon>
        <taxon>Bacillati</taxon>
        <taxon>Bacillota</taxon>
        <taxon>Clostridia</taxon>
        <taxon>Eubacteriales</taxon>
        <taxon>Butyricicoccaceae</taxon>
        <taxon>Butyricicoccus</taxon>
    </lineage>
</organism>